<keyword evidence="2" id="KW-0808">Transferase</keyword>
<proteinExistence type="inferred from homology"/>
<evidence type="ECO:0000256" key="1">
    <source>
        <dbReference type="ARBA" id="ARBA00011066"/>
    </source>
</evidence>
<dbReference type="PRINTS" id="PR01469">
    <property type="entry name" value="CARBMTKINASE"/>
</dbReference>
<dbReference type="PANTHER" id="PTHR30409">
    <property type="entry name" value="CARBAMATE KINASE"/>
    <property type="match status" value="1"/>
</dbReference>
<feature type="domain" description="Aspartate/glutamate/uridylate kinase" evidence="4">
    <location>
        <begin position="42"/>
        <end position="314"/>
    </location>
</feature>
<dbReference type="SUPFAM" id="SSF53633">
    <property type="entry name" value="Carbamate kinase-like"/>
    <property type="match status" value="1"/>
</dbReference>
<reference evidence="5" key="1">
    <citation type="submission" date="2021-01" db="EMBL/GenBank/DDBJ databases">
        <authorList>
            <person name="Corre E."/>
            <person name="Pelletier E."/>
            <person name="Niang G."/>
            <person name="Scheremetjew M."/>
            <person name="Finn R."/>
            <person name="Kale V."/>
            <person name="Holt S."/>
            <person name="Cochrane G."/>
            <person name="Meng A."/>
            <person name="Brown T."/>
            <person name="Cohen L."/>
        </authorList>
    </citation>
    <scope>NUCLEOTIDE SEQUENCE</scope>
    <source>
        <strain evidence="5">B650</strain>
    </source>
</reference>
<evidence type="ECO:0000313" key="5">
    <source>
        <dbReference type="EMBL" id="CAD9603088.1"/>
    </source>
</evidence>
<dbReference type="GO" id="GO:0005829">
    <property type="term" value="C:cytosol"/>
    <property type="evidence" value="ECO:0007669"/>
    <property type="project" value="TreeGrafter"/>
</dbReference>
<evidence type="ECO:0000259" key="4">
    <source>
        <dbReference type="Pfam" id="PF00696"/>
    </source>
</evidence>
<dbReference type="GO" id="GO:0008804">
    <property type="term" value="F:carbamate kinase activity"/>
    <property type="evidence" value="ECO:0007669"/>
    <property type="project" value="InterPro"/>
</dbReference>
<dbReference type="AlphaFoldDB" id="A0A7S2LD96"/>
<evidence type="ECO:0000256" key="3">
    <source>
        <dbReference type="ARBA" id="ARBA00022777"/>
    </source>
</evidence>
<dbReference type="GO" id="GO:0019546">
    <property type="term" value="P:L-arginine deiminase pathway"/>
    <property type="evidence" value="ECO:0007669"/>
    <property type="project" value="TreeGrafter"/>
</dbReference>
<dbReference type="InterPro" id="IPR036393">
    <property type="entry name" value="AceGlu_kinase-like_sf"/>
</dbReference>
<gene>
    <name evidence="5" type="ORF">LDAN0321_LOCUS17359</name>
</gene>
<dbReference type="InterPro" id="IPR001048">
    <property type="entry name" value="Asp/Glu/Uridylate_kinase"/>
</dbReference>
<organism evidence="5">
    <name type="scientific">Leptocylindrus danicus</name>
    <dbReference type="NCBI Taxonomy" id="163516"/>
    <lineage>
        <taxon>Eukaryota</taxon>
        <taxon>Sar</taxon>
        <taxon>Stramenopiles</taxon>
        <taxon>Ochrophyta</taxon>
        <taxon>Bacillariophyta</taxon>
        <taxon>Coscinodiscophyceae</taxon>
        <taxon>Chaetocerotophycidae</taxon>
        <taxon>Leptocylindrales</taxon>
        <taxon>Leptocylindraceae</taxon>
        <taxon>Leptocylindrus</taxon>
    </lineage>
</organism>
<evidence type="ECO:0000256" key="2">
    <source>
        <dbReference type="ARBA" id="ARBA00022679"/>
    </source>
</evidence>
<dbReference type="CDD" id="cd04235">
    <property type="entry name" value="AAK_CK"/>
    <property type="match status" value="1"/>
</dbReference>
<name>A0A7S2LD96_9STRA</name>
<protein>
    <recommendedName>
        <fullName evidence="4">Aspartate/glutamate/uridylate kinase domain-containing protein</fullName>
    </recommendedName>
</protein>
<accession>A0A7S2LD96</accession>
<dbReference type="EMBL" id="HBGY01028077">
    <property type="protein sequence ID" value="CAD9603088.1"/>
    <property type="molecule type" value="Transcribed_RNA"/>
</dbReference>
<dbReference type="PANTHER" id="PTHR30409:SF1">
    <property type="entry name" value="CARBAMATE KINASE-RELATED"/>
    <property type="match status" value="1"/>
</dbReference>
<comment type="similarity">
    <text evidence="1">Belongs to the carbamate kinase family.</text>
</comment>
<dbReference type="Pfam" id="PF00696">
    <property type="entry name" value="AA_kinase"/>
    <property type="match status" value="1"/>
</dbReference>
<dbReference type="Gene3D" id="3.40.1160.10">
    <property type="entry name" value="Acetylglutamate kinase-like"/>
    <property type="match status" value="1"/>
</dbReference>
<sequence>MNTAGRTLIKRKCLVSRIWTHLGRGRMMASNARGGDFQRRDRIVVAIGGNALQERGKKLNICRQKENVATAVSLLKPLLEMHKVTVVHGNGPQVGYLALMDKQSPLDILDAESEGMIGYLLEQEIINHISDEKMRGTATVLSQIVVDPEDPAFDQPTKFVGPQYRTEEEAQNAMKSGQVLKRDGPFLRRVVPSPKPKHLIEHQLIALKHLVEKNCIVICAGGGGVPVLRDPTCSHLTGVEAVIDKDLSAAMIATEIEANGLLILTDVRGVAIHYGDVNNEKWIKSVSPDVLATLMDHFMPGSMRPKVEAAITFTAEQPFNFCPHFDEPTWCKIGALKDCGRIISGKSGTTVTTLYGTNHIVYYNH</sequence>
<keyword evidence="3" id="KW-0418">Kinase</keyword>
<dbReference type="InterPro" id="IPR003964">
    <property type="entry name" value="Carb_kinase"/>
</dbReference>